<dbReference type="RefSeq" id="WP_185271770.1">
    <property type="nucleotide sequence ID" value="NZ_CP055156.1"/>
</dbReference>
<dbReference type="Gene3D" id="3.10.620.30">
    <property type="match status" value="1"/>
</dbReference>
<organism evidence="2 3">
    <name type="scientific">Adhaeribacter swui</name>
    <dbReference type="NCBI Taxonomy" id="2086471"/>
    <lineage>
        <taxon>Bacteria</taxon>
        <taxon>Pseudomonadati</taxon>
        <taxon>Bacteroidota</taxon>
        <taxon>Cytophagia</taxon>
        <taxon>Cytophagales</taxon>
        <taxon>Hymenobacteraceae</taxon>
        <taxon>Adhaeribacter</taxon>
    </lineage>
</organism>
<evidence type="ECO:0000313" key="2">
    <source>
        <dbReference type="EMBL" id="QNF35279.1"/>
    </source>
</evidence>
<dbReference type="Gene3D" id="2.60.40.2250">
    <property type="match status" value="1"/>
</dbReference>
<evidence type="ECO:0000259" key="1">
    <source>
        <dbReference type="SMART" id="SM00460"/>
    </source>
</evidence>
<dbReference type="EMBL" id="CP055156">
    <property type="protein sequence ID" value="QNF35279.1"/>
    <property type="molecule type" value="Genomic_DNA"/>
</dbReference>
<dbReference type="InterPro" id="IPR002931">
    <property type="entry name" value="Transglutaminase-like"/>
</dbReference>
<keyword evidence="3" id="KW-1185">Reference proteome</keyword>
<dbReference type="AlphaFoldDB" id="A0A7G7GDP5"/>
<protein>
    <submittedName>
        <fullName evidence="2">Transglutaminase family protein</fullName>
    </submittedName>
</protein>
<dbReference type="InterPro" id="IPR038765">
    <property type="entry name" value="Papain-like_cys_pep_sf"/>
</dbReference>
<name>A0A7G7GDP5_9BACT</name>
<dbReference type="Pfam" id="PF01841">
    <property type="entry name" value="Transglut_core"/>
    <property type="match status" value="1"/>
</dbReference>
<dbReference type="Proteomes" id="UP000515237">
    <property type="component" value="Chromosome"/>
</dbReference>
<dbReference type="SMART" id="SM00460">
    <property type="entry name" value="TGc"/>
    <property type="match status" value="1"/>
</dbReference>
<proteinExistence type="predicted"/>
<gene>
    <name evidence="2" type="ORF">HUW51_22105</name>
</gene>
<dbReference type="Pfam" id="PF21295">
    <property type="entry name" value="Bact_transglu_N_2"/>
    <property type="match status" value="1"/>
</dbReference>
<dbReference type="KEGG" id="aswu:HUW51_22105"/>
<dbReference type="PANTHER" id="PTHR33490">
    <property type="entry name" value="BLR5614 PROTEIN-RELATED"/>
    <property type="match status" value="1"/>
</dbReference>
<dbReference type="SUPFAM" id="SSF54001">
    <property type="entry name" value="Cysteine proteinases"/>
    <property type="match status" value="1"/>
</dbReference>
<dbReference type="InterPro" id="IPR048930">
    <property type="entry name" value="Bact_transglu_N_2"/>
</dbReference>
<reference evidence="2 3" key="1">
    <citation type="journal article" date="2018" name="Int. J. Syst. Evol. Microbiol.">
        <title>Adhaeribacter swui sp. nov., isolated from wet mud.</title>
        <authorList>
            <person name="Kim D.U."/>
            <person name="Kim K.W."/>
            <person name="Kang M.S."/>
            <person name="Kim J.Y."/>
            <person name="Jang J.H."/>
            <person name="Kim M.K."/>
        </authorList>
    </citation>
    <scope>NUCLEOTIDE SEQUENCE [LARGE SCALE GENOMIC DNA]</scope>
    <source>
        <strain evidence="2 3">KCTC 52873</strain>
    </source>
</reference>
<accession>A0A7G7GDP5</accession>
<evidence type="ECO:0000313" key="3">
    <source>
        <dbReference type="Proteomes" id="UP000515237"/>
    </source>
</evidence>
<feature type="domain" description="Transglutaminase-like" evidence="1">
    <location>
        <begin position="162"/>
        <end position="222"/>
    </location>
</feature>
<dbReference type="PANTHER" id="PTHR33490:SF12">
    <property type="entry name" value="BLL5557 PROTEIN"/>
    <property type="match status" value="1"/>
</dbReference>
<sequence>MKFQVHSALEYQVQQPSTLILNIHALRSPTQTVLEETLELEPYLRAEEFSFGQNANRLLRLEVTEPLTFKITYKAIVDTIYQIIGLEKESGTTPIMQLDADVIPYLYPSRYAQSDKLQRLAYSKFGKYDKAFEKVCAITDWIYGNVEYLSGSTNSQTSAYDTVTERAGVCRDFAHLGIALCRALSIPARYFTAYAFKLNPPDFHACFEAYIGGNWIIFDATKLAPLNGLVKIANGRDAADAAVASIFGNVSCLSMQVGCDAIEENFTPLYYDINQQQGLSYS</sequence>